<organism evidence="1 2">
    <name type="scientific">Viridothelium virens</name>
    <name type="common">Speckled blister lichen</name>
    <name type="synonym">Trypethelium virens</name>
    <dbReference type="NCBI Taxonomy" id="1048519"/>
    <lineage>
        <taxon>Eukaryota</taxon>
        <taxon>Fungi</taxon>
        <taxon>Dikarya</taxon>
        <taxon>Ascomycota</taxon>
        <taxon>Pezizomycotina</taxon>
        <taxon>Dothideomycetes</taxon>
        <taxon>Dothideomycetes incertae sedis</taxon>
        <taxon>Trypetheliales</taxon>
        <taxon>Trypetheliaceae</taxon>
        <taxon>Viridothelium</taxon>
    </lineage>
</organism>
<gene>
    <name evidence="1" type="ORF">EV356DRAFT_6826</name>
</gene>
<dbReference type="Proteomes" id="UP000800092">
    <property type="component" value="Unassembled WGS sequence"/>
</dbReference>
<name>A0A6A6HRB7_VIRVR</name>
<dbReference type="AlphaFoldDB" id="A0A6A6HRB7"/>
<reference evidence="1" key="1">
    <citation type="journal article" date="2020" name="Stud. Mycol.">
        <title>101 Dothideomycetes genomes: a test case for predicting lifestyles and emergence of pathogens.</title>
        <authorList>
            <person name="Haridas S."/>
            <person name="Albert R."/>
            <person name="Binder M."/>
            <person name="Bloem J."/>
            <person name="Labutti K."/>
            <person name="Salamov A."/>
            <person name="Andreopoulos B."/>
            <person name="Baker S."/>
            <person name="Barry K."/>
            <person name="Bills G."/>
            <person name="Bluhm B."/>
            <person name="Cannon C."/>
            <person name="Castanera R."/>
            <person name="Culley D."/>
            <person name="Daum C."/>
            <person name="Ezra D."/>
            <person name="Gonzalez J."/>
            <person name="Henrissat B."/>
            <person name="Kuo A."/>
            <person name="Liang C."/>
            <person name="Lipzen A."/>
            <person name="Lutzoni F."/>
            <person name="Magnuson J."/>
            <person name="Mondo S."/>
            <person name="Nolan M."/>
            <person name="Ohm R."/>
            <person name="Pangilinan J."/>
            <person name="Park H.-J."/>
            <person name="Ramirez L."/>
            <person name="Alfaro M."/>
            <person name="Sun H."/>
            <person name="Tritt A."/>
            <person name="Yoshinaga Y."/>
            <person name="Zwiers L.-H."/>
            <person name="Turgeon B."/>
            <person name="Goodwin S."/>
            <person name="Spatafora J."/>
            <person name="Crous P."/>
            <person name="Grigoriev I."/>
        </authorList>
    </citation>
    <scope>NUCLEOTIDE SEQUENCE</scope>
    <source>
        <strain evidence="1">Tuck. ex Michener</strain>
    </source>
</reference>
<evidence type="ECO:0000313" key="2">
    <source>
        <dbReference type="Proteomes" id="UP000800092"/>
    </source>
</evidence>
<dbReference type="EMBL" id="ML991771">
    <property type="protein sequence ID" value="KAF2239980.1"/>
    <property type="molecule type" value="Genomic_DNA"/>
</dbReference>
<protein>
    <submittedName>
        <fullName evidence="1">Uncharacterized protein</fullName>
    </submittedName>
</protein>
<evidence type="ECO:0000313" key="1">
    <source>
        <dbReference type="EMBL" id="KAF2239980.1"/>
    </source>
</evidence>
<keyword evidence="2" id="KW-1185">Reference proteome</keyword>
<accession>A0A6A6HRB7</accession>
<proteinExistence type="predicted"/>
<sequence>MFSPQSSRQGKAHVTALKLINRVFSLVGAPRKVMGFVPFSPGPAGMASYKETGSESLITANAFGLLFRYLPASYQQQTGEWSRCRSKTKFPRKPHSRAVISLEGGMKWGKSSGIDPCTAKATGRGVPVRGVDSHSLPPTAIHLYESCRVLCHHPKETVSS</sequence>